<evidence type="ECO:0000256" key="10">
    <source>
        <dbReference type="ARBA" id="ARBA00023224"/>
    </source>
</evidence>
<keyword evidence="3" id="KW-1003">Cell membrane</keyword>
<dbReference type="InterPro" id="IPR028082">
    <property type="entry name" value="Peripla_BP_I"/>
</dbReference>
<feature type="transmembrane region" description="Helical" evidence="11">
    <location>
        <begin position="594"/>
        <end position="614"/>
    </location>
</feature>
<reference evidence="14" key="1">
    <citation type="submission" date="2025-08" db="UniProtKB">
        <authorList>
            <consortium name="RefSeq"/>
        </authorList>
    </citation>
    <scope>IDENTIFICATION</scope>
    <source>
        <tissue evidence="14">Testes</tissue>
    </source>
</reference>
<comment type="similarity">
    <text evidence="2">Belongs to the G-protein coupled receptor 3 family.</text>
</comment>
<keyword evidence="13" id="KW-1185">Reference proteome</keyword>
<evidence type="ECO:0000313" key="13">
    <source>
        <dbReference type="Proteomes" id="UP000694865"/>
    </source>
</evidence>
<organism evidence="13 14">
    <name type="scientific">Saccoglossus kowalevskii</name>
    <name type="common">Acorn worm</name>
    <dbReference type="NCBI Taxonomy" id="10224"/>
    <lineage>
        <taxon>Eukaryota</taxon>
        <taxon>Metazoa</taxon>
        <taxon>Hemichordata</taxon>
        <taxon>Enteropneusta</taxon>
        <taxon>Harrimaniidae</taxon>
        <taxon>Saccoglossus</taxon>
    </lineage>
</organism>
<feature type="transmembrane region" description="Helical" evidence="11">
    <location>
        <begin position="556"/>
        <end position="579"/>
    </location>
</feature>
<keyword evidence="7 11" id="KW-0472">Membrane</keyword>
<dbReference type="InterPro" id="IPR000162">
    <property type="entry name" value="GPCR_3_mtglu_rcpt"/>
</dbReference>
<evidence type="ECO:0000256" key="1">
    <source>
        <dbReference type="ARBA" id="ARBA00004651"/>
    </source>
</evidence>
<keyword evidence="5 11" id="KW-1133">Transmembrane helix</keyword>
<feature type="transmembrane region" description="Helical" evidence="11">
    <location>
        <begin position="747"/>
        <end position="770"/>
    </location>
</feature>
<dbReference type="RefSeq" id="XP_002731157.1">
    <property type="nucleotide sequence ID" value="XM_002731111.2"/>
</dbReference>
<evidence type="ECO:0000256" key="2">
    <source>
        <dbReference type="ARBA" id="ARBA00007242"/>
    </source>
</evidence>
<keyword evidence="9" id="KW-0325">Glycoprotein</keyword>
<dbReference type="PROSITE" id="PS00981">
    <property type="entry name" value="G_PROTEIN_RECEP_F3_3"/>
    <property type="match status" value="1"/>
</dbReference>
<dbReference type="PRINTS" id="PR00248">
    <property type="entry name" value="GPCRMGR"/>
</dbReference>
<evidence type="ECO:0000256" key="8">
    <source>
        <dbReference type="ARBA" id="ARBA00023170"/>
    </source>
</evidence>
<keyword evidence="6" id="KW-0297">G-protein coupled receptor</keyword>
<dbReference type="Gene3D" id="3.40.50.2300">
    <property type="match status" value="2"/>
</dbReference>
<feature type="transmembrane region" description="Helical" evidence="11">
    <location>
        <begin position="668"/>
        <end position="689"/>
    </location>
</feature>
<dbReference type="PANTHER" id="PTHR24060">
    <property type="entry name" value="METABOTROPIC GLUTAMATE RECEPTOR"/>
    <property type="match status" value="1"/>
</dbReference>
<keyword evidence="8" id="KW-0675">Receptor</keyword>
<evidence type="ECO:0000256" key="6">
    <source>
        <dbReference type="ARBA" id="ARBA00023040"/>
    </source>
</evidence>
<accession>A0ABM0GJE1</accession>
<dbReference type="CDD" id="cd15045">
    <property type="entry name" value="7tmC_mGluRs"/>
    <property type="match status" value="1"/>
</dbReference>
<feature type="domain" description="G-protein coupled receptors family 3 profile" evidence="12">
    <location>
        <begin position="556"/>
        <end position="814"/>
    </location>
</feature>
<dbReference type="Pfam" id="PF01094">
    <property type="entry name" value="ANF_receptor"/>
    <property type="match status" value="1"/>
</dbReference>
<dbReference type="PROSITE" id="PS50259">
    <property type="entry name" value="G_PROTEIN_RECEP_F3_4"/>
    <property type="match status" value="1"/>
</dbReference>
<dbReference type="CDD" id="cd06362">
    <property type="entry name" value="PBP1_mGluR"/>
    <property type="match status" value="1"/>
</dbReference>
<evidence type="ECO:0000256" key="3">
    <source>
        <dbReference type="ARBA" id="ARBA00022475"/>
    </source>
</evidence>
<dbReference type="InterPro" id="IPR038550">
    <property type="entry name" value="GPCR_3_9-Cys_sf"/>
</dbReference>
<evidence type="ECO:0000256" key="5">
    <source>
        <dbReference type="ARBA" id="ARBA00022989"/>
    </source>
</evidence>
<dbReference type="InterPro" id="IPR000337">
    <property type="entry name" value="GPCR_3"/>
</dbReference>
<comment type="subcellular location">
    <subcellularLocation>
        <location evidence="1">Cell membrane</location>
        <topology evidence="1">Multi-pass membrane protein</topology>
    </subcellularLocation>
</comment>
<dbReference type="InterPro" id="IPR001828">
    <property type="entry name" value="ANF_lig-bd_rcpt"/>
</dbReference>
<keyword evidence="4 11" id="KW-0812">Transmembrane</keyword>
<dbReference type="InterPro" id="IPR017979">
    <property type="entry name" value="GPCR_3_CS"/>
</dbReference>
<feature type="transmembrane region" description="Helical" evidence="11">
    <location>
        <begin position="782"/>
        <end position="804"/>
    </location>
</feature>
<dbReference type="Pfam" id="PF07562">
    <property type="entry name" value="NCD3G"/>
    <property type="match status" value="1"/>
</dbReference>
<evidence type="ECO:0000256" key="7">
    <source>
        <dbReference type="ARBA" id="ARBA00023136"/>
    </source>
</evidence>
<dbReference type="InterPro" id="IPR050726">
    <property type="entry name" value="mGluR"/>
</dbReference>
<evidence type="ECO:0000256" key="4">
    <source>
        <dbReference type="ARBA" id="ARBA00022692"/>
    </source>
</evidence>
<dbReference type="PROSITE" id="PS00980">
    <property type="entry name" value="G_PROTEIN_RECEP_F3_2"/>
    <property type="match status" value="1"/>
</dbReference>
<dbReference type="SUPFAM" id="SSF53822">
    <property type="entry name" value="Periplasmic binding protein-like I"/>
    <property type="match status" value="1"/>
</dbReference>
<dbReference type="InterPro" id="IPR011500">
    <property type="entry name" value="GPCR_3_9-Cys_dom"/>
</dbReference>
<evidence type="ECO:0000256" key="11">
    <source>
        <dbReference type="SAM" id="Phobius"/>
    </source>
</evidence>
<name>A0ABM0GJE1_SACKO</name>
<dbReference type="GeneID" id="100371196"/>
<dbReference type="Gene3D" id="2.10.50.30">
    <property type="entry name" value="GPCR, family 3, nine cysteines domain"/>
    <property type="match status" value="1"/>
</dbReference>
<dbReference type="Pfam" id="PF00003">
    <property type="entry name" value="7tm_3"/>
    <property type="match status" value="1"/>
</dbReference>
<evidence type="ECO:0000313" key="14">
    <source>
        <dbReference type="RefSeq" id="XP_002731157.1"/>
    </source>
</evidence>
<dbReference type="Proteomes" id="UP000694865">
    <property type="component" value="Unplaced"/>
</dbReference>
<protein>
    <submittedName>
        <fullName evidence="14">Metabotropic glutamate receptor 3-like</fullName>
    </submittedName>
</protein>
<keyword evidence="10" id="KW-0807">Transducer</keyword>
<dbReference type="PRINTS" id="PR00593">
    <property type="entry name" value="MTABOTROPICR"/>
</dbReference>
<gene>
    <name evidence="14" type="primary">LOC100371196</name>
</gene>
<feature type="transmembrane region" description="Helical" evidence="11">
    <location>
        <begin position="626"/>
        <end position="647"/>
    </location>
</feature>
<evidence type="ECO:0000256" key="9">
    <source>
        <dbReference type="ARBA" id="ARBA00023180"/>
    </source>
</evidence>
<evidence type="ECO:0000259" key="12">
    <source>
        <dbReference type="PROSITE" id="PS50259"/>
    </source>
</evidence>
<proteinExistence type="inferred from homology"/>
<sequence length="874" mass="97844">MSLSTKHVAKIEGDITLGGLFIVHERSDKYTCGGVRQNGIQALEMMLYTITKINNDSTLLPGIDLGAHLVDSCDSDARALEEAVDFIRGASTLGSEGQCVCSDGSVQDQVTISGVVGASSSVVSVQIANLLRLFRIPQISYWSTSPELSNKERFEYFLRTVPSDIYQAKAIIDLVEFFNWTYISVVYEDSNYGSNGFAEVEEEAKARDICIAISEKIPRDKKLATDADFDKIIMNLRKKRNAKAVVVFALEQDVKPLMQAAKRAKTAGEFVWIGSDGWSGNKDVVRDREEYVEGAIAFSPLYSIVHEFDEHFVKLTPSSNERNPWFEEYWEDIFQCRLPGNLESKFNAGMPLCNANFTLQEHGRYEQTSPKMQFVADAVLAFAHAFNDIQRKFCGEDYYGMCPLMKQMTGAQILENLKKVSFTGINKHDFEFQQNGDGPARYKIFNFLQVAPGDFRWSEVGKYENSHLYLNSDKIQFTISQPNYPDSICSQPCPRGHVKLIQEGDVCCWVCTECNKYQYLMNEFTCYDCPIGTLPNYARDGCIDSPEEYVTYDSSWGIGVLCFATAGVIVTSLVIVVFIKNNDTPIVKASGRELTYVLLVGIFLSYVISFVVVAKPSVATCAATKFGIGFCFTLCYAAMLTKTNRIARIFDRAKSSVKNTKYISPTSQLVICTCIMCVEFVVLGAWFAFQPPRTTYHHPVREKNELTCSGATDATYLIGLMYPFFLMVFCTVYAFKTRNCPEGFNEAKYIGFSMYTTCVIWLSFVPIYFVSSRNVALRVTTLSVSVGLCATVILCCIFAPKLYIILIRPDRNTRGCVMGSDGGTSIGIQTRRTFSEVVRHTIQTEPFKNLEKDTTKTNNFVDAATEPLTSSTTV</sequence>
<feature type="transmembrane region" description="Helical" evidence="11">
    <location>
        <begin position="714"/>
        <end position="735"/>
    </location>
</feature>
<dbReference type="InterPro" id="IPR017978">
    <property type="entry name" value="GPCR_3_C"/>
</dbReference>